<feature type="region of interest" description="Disordered" evidence="2">
    <location>
        <begin position="1"/>
        <end position="39"/>
    </location>
</feature>
<dbReference type="Pfam" id="PF08265">
    <property type="entry name" value="YL1_C"/>
    <property type="match status" value="1"/>
</dbReference>
<feature type="compositionally biased region" description="Basic residues" evidence="2">
    <location>
        <begin position="332"/>
        <end position="343"/>
    </location>
</feature>
<protein>
    <submittedName>
        <fullName evidence="5">Uncharacterized protein</fullName>
    </submittedName>
</protein>
<feature type="compositionally biased region" description="Acidic residues" evidence="2">
    <location>
        <begin position="59"/>
        <end position="77"/>
    </location>
</feature>
<keyword evidence="6" id="KW-1185">Reference proteome</keyword>
<dbReference type="InterPro" id="IPR013272">
    <property type="entry name" value="Vps72/YL1_C"/>
</dbReference>
<gene>
    <name evidence="5" type="primary">KNAG0K02120</name>
    <name evidence="5" type="ordered locus">KNAG_0K02120</name>
</gene>
<dbReference type="InterPro" id="IPR046757">
    <property type="entry name" value="YL1_N"/>
</dbReference>
<feature type="compositionally biased region" description="Low complexity" evidence="2">
    <location>
        <begin position="82"/>
        <end position="96"/>
    </location>
</feature>
<name>J7RCI4_HUIN7</name>
<dbReference type="AlphaFoldDB" id="J7RCI4"/>
<feature type="compositionally biased region" description="Basic and acidic residues" evidence="2">
    <location>
        <begin position="141"/>
        <end position="151"/>
    </location>
</feature>
<feature type="compositionally biased region" description="Low complexity" evidence="2">
    <location>
        <begin position="487"/>
        <end position="509"/>
    </location>
</feature>
<dbReference type="PANTHER" id="PTHR13275">
    <property type="entry name" value="YL-1 PROTEIN TRANSCRIPTION FACTOR-LIKE 1"/>
    <property type="match status" value="1"/>
</dbReference>
<dbReference type="RefSeq" id="XP_022466820.1">
    <property type="nucleotide sequence ID" value="XM_022610533.1"/>
</dbReference>
<dbReference type="Proteomes" id="UP000006310">
    <property type="component" value="Chromosome 11"/>
</dbReference>
<reference evidence="6" key="2">
    <citation type="submission" date="2012-08" db="EMBL/GenBank/DDBJ databases">
        <title>Genome sequence of Kazachstania naganishii.</title>
        <authorList>
            <person name="Gordon J.L."/>
            <person name="Armisen D."/>
            <person name="Proux-Wera E."/>
            <person name="OhEigeartaigh S.S."/>
            <person name="Byrne K.P."/>
            <person name="Wolfe K.H."/>
        </authorList>
    </citation>
    <scope>NUCLEOTIDE SEQUENCE [LARGE SCALE GENOMIC DNA]</scope>
    <source>
        <strain evidence="6">ATCC MYA-139 / BCRC 22969 / CBS 8797 / CCRC 22969 / KCTC 17520 / NBRC 10181 / NCYC 3082</strain>
    </source>
</reference>
<feature type="domain" description="Vps72/YL1 C-terminal" evidence="4">
    <location>
        <begin position="658"/>
        <end position="685"/>
    </location>
</feature>
<dbReference type="EMBL" id="HE978324">
    <property type="protein sequence ID" value="CCK72575.1"/>
    <property type="molecule type" value="Genomic_DNA"/>
</dbReference>
<evidence type="ECO:0000259" key="4">
    <source>
        <dbReference type="Pfam" id="PF08265"/>
    </source>
</evidence>
<organism evidence="5 6">
    <name type="scientific">Huiozyma naganishii (strain ATCC MYA-139 / BCRC 22969 / CBS 8797 / KCTC 17520 / NBRC 10181 / NCYC 3082 / Yp74L-3)</name>
    <name type="common">Yeast</name>
    <name type="synonym">Kazachstania naganishii</name>
    <dbReference type="NCBI Taxonomy" id="1071383"/>
    <lineage>
        <taxon>Eukaryota</taxon>
        <taxon>Fungi</taxon>
        <taxon>Dikarya</taxon>
        <taxon>Ascomycota</taxon>
        <taxon>Saccharomycotina</taxon>
        <taxon>Saccharomycetes</taxon>
        <taxon>Saccharomycetales</taxon>
        <taxon>Saccharomycetaceae</taxon>
        <taxon>Huiozyma</taxon>
    </lineage>
</organism>
<evidence type="ECO:0000313" key="6">
    <source>
        <dbReference type="Proteomes" id="UP000006310"/>
    </source>
</evidence>
<dbReference type="OrthoDB" id="49520at2759"/>
<evidence type="ECO:0000259" key="3">
    <source>
        <dbReference type="Pfam" id="PF05764"/>
    </source>
</evidence>
<feature type="domain" description="Vps72/YL1 N-terminal" evidence="3">
    <location>
        <begin position="31"/>
        <end position="302"/>
    </location>
</feature>
<dbReference type="KEGG" id="kng:KNAG_0K02120"/>
<feature type="region of interest" description="Disordered" evidence="2">
    <location>
        <begin position="487"/>
        <end position="520"/>
    </location>
</feature>
<feature type="compositionally biased region" description="Acidic residues" evidence="2">
    <location>
        <begin position="118"/>
        <end position="140"/>
    </location>
</feature>
<dbReference type="PANTHER" id="PTHR13275:SF4">
    <property type="entry name" value="VACUOLAR PROTEIN SORTING-ASSOCIATED PROTEIN 72 HOMOLOG"/>
    <property type="match status" value="1"/>
</dbReference>
<dbReference type="HOGENOM" id="CLU_018782_0_0_1"/>
<evidence type="ECO:0000256" key="2">
    <source>
        <dbReference type="SAM" id="MobiDB-lite"/>
    </source>
</evidence>
<evidence type="ECO:0000313" key="5">
    <source>
        <dbReference type="EMBL" id="CCK72575.1"/>
    </source>
</evidence>
<accession>J7RCI4</accession>
<dbReference type="eggNOG" id="KOG2897">
    <property type="taxonomic scope" value="Eukaryota"/>
</dbReference>
<feature type="region of interest" description="Disordered" evidence="2">
    <location>
        <begin position="55"/>
        <end position="196"/>
    </location>
</feature>
<dbReference type="OMA" id="CQYFDPK"/>
<proteinExistence type="inferred from homology"/>
<feature type="compositionally biased region" description="Basic and acidic residues" evidence="2">
    <location>
        <begin position="450"/>
        <end position="466"/>
    </location>
</feature>
<dbReference type="GO" id="GO:0005634">
    <property type="term" value="C:nucleus"/>
    <property type="evidence" value="ECO:0007669"/>
    <property type="project" value="TreeGrafter"/>
</dbReference>
<dbReference type="Pfam" id="PF05764">
    <property type="entry name" value="YL1"/>
    <property type="match status" value="1"/>
</dbReference>
<dbReference type="GeneID" id="34528342"/>
<feature type="compositionally biased region" description="Polar residues" evidence="2">
    <location>
        <begin position="435"/>
        <end position="445"/>
    </location>
</feature>
<evidence type="ECO:0000256" key="1">
    <source>
        <dbReference type="ARBA" id="ARBA00006832"/>
    </source>
</evidence>
<comment type="similarity">
    <text evidence="1">Belongs to the VPS72/YL1 family.</text>
</comment>
<feature type="compositionally biased region" description="Polar residues" evidence="2">
    <location>
        <begin position="369"/>
        <end position="380"/>
    </location>
</feature>
<reference evidence="5 6" key="1">
    <citation type="journal article" date="2011" name="Proc. Natl. Acad. Sci. U.S.A.">
        <title>Evolutionary erosion of yeast sex chromosomes by mating-type switching accidents.</title>
        <authorList>
            <person name="Gordon J.L."/>
            <person name="Armisen D."/>
            <person name="Proux-Wera E."/>
            <person name="Oheigeartaigh S.S."/>
            <person name="Byrne K.P."/>
            <person name="Wolfe K.H."/>
        </authorList>
    </citation>
    <scope>NUCLEOTIDE SEQUENCE [LARGE SCALE GENOMIC DNA]</scope>
    <source>
        <strain evidence="6">ATCC MYA-139 / BCRC 22969 / CBS 8797 / CCRC 22969 / KCTC 17520 / NBRC 10181 / NCYC 3082</strain>
    </source>
</reference>
<sequence length="721" mass="81285">MGYSSDEGSDALSSLPDEEQEQEQEFIMATRERRSNAGNRLQRLLEQEVRDAQERTQLLEDDEVNLLFQEDEDDEEFSLPQRRGPSRSWSRASSVSDGERSPSSAVGVPSGTSSTPGAEDEDLMLSDSGDEDEEDDDEAGERELQRQETIKRKSKRGRAPPVLKRKQAVPTAQAAPGEEPPLPRKKRHLSEEINAESLLRIERRTSKRASAVANKLRVYEKLSQAEVRRKEIQQRLKKHKEDQAKFHTLTQEDQLAIAAETEKHNLLSLNKYKEQELSQKQTRLALQQRAKLKFKPNEVVLQYLTTTWQVTPFMELEDQKYWEEQLKKREKKKRKKYPKRAKKQNSEVKGEIAAPKVGDGTERLPGDPSVTTLSEPPTNSLEEDTQQSTDDKIEVYAEGTPQLEIQTPQSKTEPEETEELTEMVSDSKDKPLETQIDNTSESIPSNDDAEGVKTEEQSSGGAERDGANSSIKQVSFLEQPEINVIEQVQSPSVVESSTEPTPEVSSPVTPKEEEVAEFEGPLQQISKNFITAYKFSSVLSPYAPPNGGRKQPFEYDFFPSTARPALLGPTEPWLRSKLGDLEDEDPNIEEDQKIEKLLAEHDSGTTVDLSFLDGFPSFGEFDKKAIAPVSNTDVKTDSIKITTRAPTGIYANNVKKHCLINDNDCQYFDPKLGIPYSDLQSYKILQDLQKPNGEYKWYGFENGGIYLNVAQRPAKGVPEGF</sequence>
<feature type="compositionally biased region" description="Basic residues" evidence="2">
    <location>
        <begin position="152"/>
        <end position="167"/>
    </location>
</feature>
<feature type="region of interest" description="Disordered" evidence="2">
    <location>
        <begin position="332"/>
        <end position="475"/>
    </location>
</feature>
<dbReference type="STRING" id="1071383.J7RCI4"/>